<dbReference type="AlphaFoldDB" id="A0A370LAE8"/>
<keyword evidence="2" id="KW-0479">Metal-binding</keyword>
<dbReference type="PRINTS" id="PR01790">
    <property type="entry name" value="SMP30FAMILY"/>
</dbReference>
<feature type="binding site" evidence="2">
    <location>
        <position position="228"/>
    </location>
    <ligand>
        <name>a divalent metal cation</name>
        <dbReference type="ChEBI" id="CHEBI:60240"/>
    </ligand>
</feature>
<comment type="cofactor">
    <cofactor evidence="2">
        <name>Zn(2+)</name>
        <dbReference type="ChEBI" id="CHEBI:29105"/>
    </cofactor>
    <text evidence="2">Binds 1 divalent metal cation per subunit.</text>
</comment>
<feature type="active site" description="Proton donor/acceptor" evidence="1">
    <location>
        <position position="228"/>
    </location>
</feature>
<feature type="binding site" evidence="2">
    <location>
        <position position="172"/>
    </location>
    <ligand>
        <name>a divalent metal cation</name>
        <dbReference type="ChEBI" id="CHEBI:60240"/>
    </ligand>
</feature>
<dbReference type="SUPFAM" id="SSF63829">
    <property type="entry name" value="Calcium-dependent phosphotriesterase"/>
    <property type="match status" value="1"/>
</dbReference>
<dbReference type="GO" id="GO:0046872">
    <property type="term" value="F:metal ion binding"/>
    <property type="evidence" value="ECO:0007669"/>
    <property type="project" value="UniProtKB-KW"/>
</dbReference>
<feature type="domain" description="SMP-30/Gluconolactonase/LRE-like region" evidence="3">
    <location>
        <begin position="13"/>
        <end position="286"/>
    </location>
</feature>
<keyword evidence="2" id="KW-0862">Zinc</keyword>
<comment type="caution">
    <text evidence="4">The sequence shown here is derived from an EMBL/GenBank/DDBJ whole genome shotgun (WGS) entry which is preliminary data.</text>
</comment>
<dbReference type="InterPro" id="IPR011042">
    <property type="entry name" value="6-blade_b-propeller_TolB-like"/>
</dbReference>
<dbReference type="Gene3D" id="2.120.10.30">
    <property type="entry name" value="TolB, C-terminal domain"/>
    <property type="match status" value="1"/>
</dbReference>
<dbReference type="OrthoDB" id="30052at2"/>
<dbReference type="RefSeq" id="WP_114828402.1">
    <property type="nucleotide sequence ID" value="NZ_QQTO01000037.1"/>
</dbReference>
<protein>
    <submittedName>
        <fullName evidence="4">SMP-30/gluconolactonase/LRE family protein</fullName>
    </submittedName>
</protein>
<evidence type="ECO:0000256" key="1">
    <source>
        <dbReference type="PIRSR" id="PIRSR605511-1"/>
    </source>
</evidence>
<dbReference type="EMBL" id="QQTP01000002">
    <property type="protein sequence ID" value="RDJ28277.1"/>
    <property type="molecule type" value="Genomic_DNA"/>
</dbReference>
<evidence type="ECO:0000313" key="5">
    <source>
        <dbReference type="Proteomes" id="UP000255207"/>
    </source>
</evidence>
<keyword evidence="5" id="KW-1185">Reference proteome</keyword>
<dbReference type="Pfam" id="PF08450">
    <property type="entry name" value="SGL"/>
    <property type="match status" value="1"/>
</dbReference>
<dbReference type="PANTHER" id="PTHR47572">
    <property type="entry name" value="LIPOPROTEIN-RELATED"/>
    <property type="match status" value="1"/>
</dbReference>
<evidence type="ECO:0000259" key="3">
    <source>
        <dbReference type="Pfam" id="PF08450"/>
    </source>
</evidence>
<dbReference type="PANTHER" id="PTHR47572:SF5">
    <property type="entry name" value="BLR2277 PROTEIN"/>
    <property type="match status" value="1"/>
</dbReference>
<accession>A0A370LAE8</accession>
<name>A0A370LAE8_9HYPH</name>
<evidence type="ECO:0000313" key="4">
    <source>
        <dbReference type="EMBL" id="RDJ28277.1"/>
    </source>
</evidence>
<proteinExistence type="predicted"/>
<dbReference type="InterPro" id="IPR051262">
    <property type="entry name" value="SMP-30/CGR1_Lactonase"/>
</dbReference>
<dbReference type="InterPro" id="IPR005511">
    <property type="entry name" value="SMP-30"/>
</dbReference>
<reference evidence="5" key="1">
    <citation type="submission" date="2018-07" db="EMBL/GenBank/DDBJ databases">
        <authorList>
            <person name="Safronova V.I."/>
            <person name="Chirak E.R."/>
            <person name="Sazanova A.L."/>
        </authorList>
    </citation>
    <scope>NUCLEOTIDE SEQUENCE [LARGE SCALE GENOMIC DNA]</scope>
    <source>
        <strain evidence="5">RCAM04685</strain>
    </source>
</reference>
<sequence>MTDQRVLASGLLFPEGPIACPDGSVLLVEIERKTVTRVHPDGRTEIVAQLDGGPNGMALGPDGALYIANNGGFLFQKQAGFNRTKPGVPEGYAGGWIERLDLKTGEHRVLYTRCGDHPLVGPNDIVFDAHGGFYFTDFGKMYPRMRMNGGLYYGLADGSRIVEIAYPMIMPNGIGLSPDGSTLYASETETGRLWAFEIEAPGVIKRAPFPSPHGGRVLCGLPGYQRFDSMAVEAGGNICVATLVSACITVISPQGEVLRQVPTNDPITTNICFGGPDLKTAYITLAGTGQLIEMPWPEAGLRLVGG</sequence>
<dbReference type="InterPro" id="IPR013658">
    <property type="entry name" value="SGL"/>
</dbReference>
<evidence type="ECO:0000256" key="2">
    <source>
        <dbReference type="PIRSR" id="PIRSR605511-2"/>
    </source>
</evidence>
<gene>
    <name evidence="4" type="ORF">DWE98_06765</name>
</gene>
<organism evidence="4 5">
    <name type="scientific">Bosea caraganae</name>
    <dbReference type="NCBI Taxonomy" id="2763117"/>
    <lineage>
        <taxon>Bacteria</taxon>
        <taxon>Pseudomonadati</taxon>
        <taxon>Pseudomonadota</taxon>
        <taxon>Alphaproteobacteria</taxon>
        <taxon>Hyphomicrobiales</taxon>
        <taxon>Boseaceae</taxon>
        <taxon>Bosea</taxon>
    </lineage>
</organism>
<dbReference type="Proteomes" id="UP000255207">
    <property type="component" value="Unassembled WGS sequence"/>
</dbReference>
<feature type="binding site" evidence="2">
    <location>
        <position position="123"/>
    </location>
    <ligand>
        <name>substrate</name>
    </ligand>
</feature>